<name>A0A553N775_TIGCA</name>
<evidence type="ECO:0000256" key="2">
    <source>
        <dbReference type="ARBA" id="ARBA00022692"/>
    </source>
</evidence>
<protein>
    <recommendedName>
        <fullName evidence="7">Sugar phosphate transporter domain-containing protein</fullName>
    </recommendedName>
</protein>
<feature type="compositionally biased region" description="Polar residues" evidence="5">
    <location>
        <begin position="9"/>
        <end position="18"/>
    </location>
</feature>
<feature type="transmembrane region" description="Helical" evidence="6">
    <location>
        <begin position="219"/>
        <end position="238"/>
    </location>
</feature>
<dbReference type="AlphaFoldDB" id="A0A553N775"/>
<sequence>MARLPRMSGSIQSASGPNHNHPGMTHRAWWQRISTSAAVIAAYFLCSISLTFFQKQVVQKHTFPITIVLCHLIMKFVFASGFRSIYTWYTAKSRVTLPWGVYLRRISGIAAASAFDIGLSQWGLEFVTVTLYTMTKSSSILFILFFSVIFKLEQCNVYLPAITLAIGGGLFLFVYQSTQFHLFGFTLCLIASFMSGARWTISQKVVQKSQLGLSHPIDMIYHIQPLMILCILPLSVFFEGADVATSQEGFRFQSYNVIVHLAGLVFFGGTLAFVMEAFEYLVLAKTSSLTLSIIGVVKELTSIFVDQVFMSHNQPLSAINWLGMTICVLGILIHLVNKSKETPQSMAQTGLKARAYRRHNRRDLESEYGLPLLSDDSGDLSSDEDFFSPNLPVSRSDSNLKGASNFKNVGEEFFLRENRTWTSVRDSHLLMKGLDTDDERTVPDILLDKNEIQKAQVAKQQSRNDDVLLSELDFLDSD</sequence>
<feature type="transmembrane region" description="Helical" evidence="6">
    <location>
        <begin position="181"/>
        <end position="199"/>
    </location>
</feature>
<dbReference type="InterPro" id="IPR050186">
    <property type="entry name" value="TPT_transporter"/>
</dbReference>
<feature type="domain" description="Sugar phosphate transporter" evidence="7">
    <location>
        <begin position="38"/>
        <end position="333"/>
    </location>
</feature>
<dbReference type="InterPro" id="IPR004853">
    <property type="entry name" value="Sugar_P_trans_dom"/>
</dbReference>
<comment type="subcellular location">
    <subcellularLocation>
        <location evidence="1">Membrane</location>
        <topology evidence="1">Multi-pass membrane protein</topology>
    </subcellularLocation>
</comment>
<feature type="transmembrane region" description="Helical" evidence="6">
    <location>
        <begin position="157"/>
        <end position="175"/>
    </location>
</feature>
<keyword evidence="3 6" id="KW-1133">Transmembrane helix</keyword>
<gene>
    <name evidence="8" type="ORF">TCAL_10555</name>
</gene>
<feature type="region of interest" description="Disordered" evidence="5">
    <location>
        <begin position="1"/>
        <end position="22"/>
    </location>
</feature>
<evidence type="ECO:0000259" key="7">
    <source>
        <dbReference type="Pfam" id="PF03151"/>
    </source>
</evidence>
<dbReference type="EMBL" id="VCGU01000459">
    <property type="protein sequence ID" value="TRY61288.1"/>
    <property type="molecule type" value="Genomic_DNA"/>
</dbReference>
<dbReference type="STRING" id="6832.A0A553N775"/>
<dbReference type="Proteomes" id="UP000318571">
    <property type="component" value="Chromosome 8"/>
</dbReference>
<feature type="transmembrane region" description="Helical" evidence="6">
    <location>
        <begin position="65"/>
        <end position="86"/>
    </location>
</feature>
<proteinExistence type="predicted"/>
<evidence type="ECO:0000256" key="6">
    <source>
        <dbReference type="SAM" id="Phobius"/>
    </source>
</evidence>
<feature type="transmembrane region" description="Helical" evidence="6">
    <location>
        <begin position="289"/>
        <end position="310"/>
    </location>
</feature>
<dbReference type="Pfam" id="PF03151">
    <property type="entry name" value="TPT"/>
    <property type="match status" value="1"/>
</dbReference>
<organism evidence="8 9">
    <name type="scientific">Tigriopus californicus</name>
    <name type="common">Marine copepod</name>
    <dbReference type="NCBI Taxonomy" id="6832"/>
    <lineage>
        <taxon>Eukaryota</taxon>
        <taxon>Metazoa</taxon>
        <taxon>Ecdysozoa</taxon>
        <taxon>Arthropoda</taxon>
        <taxon>Crustacea</taxon>
        <taxon>Multicrustacea</taxon>
        <taxon>Hexanauplia</taxon>
        <taxon>Copepoda</taxon>
        <taxon>Harpacticoida</taxon>
        <taxon>Harpacticidae</taxon>
        <taxon>Tigriopus</taxon>
    </lineage>
</organism>
<feature type="transmembrane region" description="Helical" evidence="6">
    <location>
        <begin position="33"/>
        <end position="53"/>
    </location>
</feature>
<evidence type="ECO:0000256" key="4">
    <source>
        <dbReference type="ARBA" id="ARBA00023136"/>
    </source>
</evidence>
<dbReference type="OrthoDB" id="18894at2759"/>
<keyword evidence="2 6" id="KW-0812">Transmembrane</keyword>
<evidence type="ECO:0000313" key="8">
    <source>
        <dbReference type="EMBL" id="TRY61288.1"/>
    </source>
</evidence>
<evidence type="ECO:0000256" key="1">
    <source>
        <dbReference type="ARBA" id="ARBA00004141"/>
    </source>
</evidence>
<dbReference type="GO" id="GO:0016020">
    <property type="term" value="C:membrane"/>
    <property type="evidence" value="ECO:0007669"/>
    <property type="project" value="UniProtKB-SubCell"/>
</dbReference>
<dbReference type="OMA" id="WLMKSFP"/>
<accession>A0A553N775</accession>
<evidence type="ECO:0000313" key="9">
    <source>
        <dbReference type="Proteomes" id="UP000318571"/>
    </source>
</evidence>
<feature type="transmembrane region" description="Helical" evidence="6">
    <location>
        <begin position="316"/>
        <end position="336"/>
    </location>
</feature>
<evidence type="ECO:0000256" key="5">
    <source>
        <dbReference type="SAM" id="MobiDB-lite"/>
    </source>
</evidence>
<feature type="transmembrane region" description="Helical" evidence="6">
    <location>
        <begin position="258"/>
        <end position="282"/>
    </location>
</feature>
<comment type="caution">
    <text evidence="8">The sequence shown here is derived from an EMBL/GenBank/DDBJ whole genome shotgun (WGS) entry which is preliminary data.</text>
</comment>
<feature type="transmembrane region" description="Helical" evidence="6">
    <location>
        <begin position="106"/>
        <end position="124"/>
    </location>
</feature>
<evidence type="ECO:0000256" key="3">
    <source>
        <dbReference type="ARBA" id="ARBA00022989"/>
    </source>
</evidence>
<keyword evidence="9" id="KW-1185">Reference proteome</keyword>
<feature type="transmembrane region" description="Helical" evidence="6">
    <location>
        <begin position="130"/>
        <end position="150"/>
    </location>
</feature>
<reference evidence="8 9" key="1">
    <citation type="journal article" date="2018" name="Nat. Ecol. Evol.">
        <title>Genomic signatures of mitonuclear coevolution across populations of Tigriopus californicus.</title>
        <authorList>
            <person name="Barreto F.S."/>
            <person name="Watson E.T."/>
            <person name="Lima T.G."/>
            <person name="Willett C.S."/>
            <person name="Edmands S."/>
            <person name="Li W."/>
            <person name="Burton R.S."/>
        </authorList>
    </citation>
    <scope>NUCLEOTIDE SEQUENCE [LARGE SCALE GENOMIC DNA]</scope>
    <source>
        <strain evidence="8 9">San Diego</strain>
    </source>
</reference>
<dbReference type="PANTHER" id="PTHR11132">
    <property type="entry name" value="SOLUTE CARRIER FAMILY 35"/>
    <property type="match status" value="1"/>
</dbReference>
<keyword evidence="4 6" id="KW-0472">Membrane</keyword>